<dbReference type="FunFam" id="1.10.10.10:FF:000037">
    <property type="entry name" value="Heat stress transcription factor B-4"/>
    <property type="match status" value="1"/>
</dbReference>
<feature type="domain" description="HSF-type DNA-binding" evidence="11">
    <location>
        <begin position="69"/>
        <end position="93"/>
    </location>
</feature>
<comment type="similarity">
    <text evidence="9">Belongs to the HSF family.</text>
</comment>
<evidence type="ECO:0000256" key="10">
    <source>
        <dbReference type="SAM" id="MobiDB-lite"/>
    </source>
</evidence>
<name>A0A1S2Z616_CICAR</name>
<dbReference type="PANTHER" id="PTHR10015">
    <property type="entry name" value="HEAT SHOCK TRANSCRIPTION FACTOR"/>
    <property type="match status" value="1"/>
</dbReference>
<dbReference type="SUPFAM" id="SSF46785">
    <property type="entry name" value="Winged helix' DNA-binding domain"/>
    <property type="match status" value="1"/>
</dbReference>
<dbReference type="GO" id="GO:0000978">
    <property type="term" value="F:RNA polymerase II cis-regulatory region sequence-specific DNA binding"/>
    <property type="evidence" value="ECO:0007669"/>
    <property type="project" value="TreeGrafter"/>
</dbReference>
<dbReference type="InterPro" id="IPR000232">
    <property type="entry name" value="HSF_DNA-bd"/>
</dbReference>
<evidence type="ECO:0000313" key="13">
    <source>
        <dbReference type="RefSeq" id="XP_004515711.1"/>
    </source>
</evidence>
<sequence length="332" mass="36930">MAPPLPPVENNGESTTASVLESQRSIPTPFLTKTYNLVEDQSIDDVISWNDDGSTFIVWNPTIFARDLLPKYFKHNNFSSFVRQLNTYGFRKVVPDRWEFSNEFFRRGDKRLLCEIQRRKISTPAPSPTSVSAAATAETATVAVPSPIPLTVIPTAMPIISPSNSGDEQVISSSSSPLRAPAELLDENERLRKENVLLNKELAEIKSLCNNIYTLMSSYANNNNNNNNQSDGGAQGSRESGMTAVKPLDLMPEEVKRGSGVKEMNPKLFGVAIGVKRTRENGCESGEDTLLRLHQPGSTDVKSEPLDCQYHRDNKQTPWLNRCRRANQSLCK</sequence>
<reference evidence="13" key="1">
    <citation type="submission" date="2025-08" db="UniProtKB">
        <authorList>
            <consortium name="RefSeq"/>
        </authorList>
    </citation>
    <scope>IDENTIFICATION</scope>
    <source>
        <tissue evidence="13">Etiolated seedlings</tissue>
    </source>
</reference>
<evidence type="ECO:0000256" key="5">
    <source>
        <dbReference type="ARBA" id="ARBA00023016"/>
    </source>
</evidence>
<organism evidence="12 13">
    <name type="scientific">Cicer arietinum</name>
    <name type="common">Chickpea</name>
    <name type="synonym">Garbanzo</name>
    <dbReference type="NCBI Taxonomy" id="3827"/>
    <lineage>
        <taxon>Eukaryota</taxon>
        <taxon>Viridiplantae</taxon>
        <taxon>Streptophyta</taxon>
        <taxon>Embryophyta</taxon>
        <taxon>Tracheophyta</taxon>
        <taxon>Spermatophyta</taxon>
        <taxon>Magnoliopsida</taxon>
        <taxon>eudicotyledons</taxon>
        <taxon>Gunneridae</taxon>
        <taxon>Pentapetalae</taxon>
        <taxon>rosids</taxon>
        <taxon>fabids</taxon>
        <taxon>Fabales</taxon>
        <taxon>Fabaceae</taxon>
        <taxon>Papilionoideae</taxon>
        <taxon>50 kb inversion clade</taxon>
        <taxon>NPAAA clade</taxon>
        <taxon>Hologalegina</taxon>
        <taxon>IRL clade</taxon>
        <taxon>Cicereae</taxon>
        <taxon>Cicer</taxon>
    </lineage>
</organism>
<evidence type="ECO:0000256" key="3">
    <source>
        <dbReference type="ARBA" id="ARBA00022553"/>
    </source>
</evidence>
<evidence type="ECO:0000256" key="4">
    <source>
        <dbReference type="ARBA" id="ARBA00023015"/>
    </source>
</evidence>
<keyword evidence="5" id="KW-0346">Stress response</keyword>
<proteinExistence type="inferred from homology"/>
<dbReference type="PROSITE" id="PS00434">
    <property type="entry name" value="HSF_DOMAIN"/>
    <property type="match status" value="1"/>
</dbReference>
<dbReference type="PANTHER" id="PTHR10015:SF333">
    <property type="entry name" value="HEAT STRESS TRANSCRIPTION FACTOR B-2A"/>
    <property type="match status" value="1"/>
</dbReference>
<dbReference type="SMART" id="SM00415">
    <property type="entry name" value="HSF"/>
    <property type="match status" value="1"/>
</dbReference>
<dbReference type="PaxDb" id="3827-XP_004515711.1"/>
<keyword evidence="6" id="KW-0238">DNA-binding</keyword>
<keyword evidence="4" id="KW-0805">Transcription regulation</keyword>
<evidence type="ECO:0000256" key="7">
    <source>
        <dbReference type="ARBA" id="ARBA00023163"/>
    </source>
</evidence>
<dbReference type="AlphaFoldDB" id="A0A1S2Z616"/>
<dbReference type="GeneID" id="101507272"/>
<evidence type="ECO:0000256" key="1">
    <source>
        <dbReference type="ARBA" id="ARBA00004123"/>
    </source>
</evidence>
<dbReference type="Pfam" id="PF00447">
    <property type="entry name" value="HSF_DNA-bind"/>
    <property type="match status" value="1"/>
</dbReference>
<dbReference type="PRINTS" id="PR00056">
    <property type="entry name" value="HSFDOMAIN"/>
</dbReference>
<dbReference type="STRING" id="3827.A0A1S2Z616"/>
<dbReference type="GO" id="GO:0005634">
    <property type="term" value="C:nucleus"/>
    <property type="evidence" value="ECO:0007669"/>
    <property type="project" value="UniProtKB-SubCell"/>
</dbReference>
<evidence type="ECO:0000256" key="8">
    <source>
        <dbReference type="ARBA" id="ARBA00023242"/>
    </source>
</evidence>
<evidence type="ECO:0000259" key="11">
    <source>
        <dbReference type="PROSITE" id="PS00434"/>
    </source>
</evidence>
<dbReference type="GO" id="GO:0003700">
    <property type="term" value="F:DNA-binding transcription factor activity"/>
    <property type="evidence" value="ECO:0007669"/>
    <property type="project" value="InterPro"/>
</dbReference>
<keyword evidence="8" id="KW-0539">Nucleus</keyword>
<keyword evidence="7" id="KW-0804">Transcription</keyword>
<dbReference type="eggNOG" id="KOG0627">
    <property type="taxonomic scope" value="Eukaryota"/>
</dbReference>
<evidence type="ECO:0000256" key="2">
    <source>
        <dbReference type="ARBA" id="ARBA00011233"/>
    </source>
</evidence>
<keyword evidence="3" id="KW-0597">Phosphoprotein</keyword>
<dbReference type="InterPro" id="IPR036388">
    <property type="entry name" value="WH-like_DNA-bd_sf"/>
</dbReference>
<dbReference type="RefSeq" id="XP_004515711.1">
    <property type="nucleotide sequence ID" value="XM_004515654.3"/>
</dbReference>
<dbReference type="GO" id="GO:0006357">
    <property type="term" value="P:regulation of transcription by RNA polymerase II"/>
    <property type="evidence" value="ECO:0007669"/>
    <property type="project" value="TreeGrafter"/>
</dbReference>
<feature type="region of interest" description="Disordered" evidence="10">
    <location>
        <begin position="1"/>
        <end position="21"/>
    </location>
</feature>
<feature type="compositionally biased region" description="Polar residues" evidence="10">
    <location>
        <begin position="11"/>
        <end position="21"/>
    </location>
</feature>
<comment type="subunit">
    <text evidence="2">Homotrimer.</text>
</comment>
<evidence type="ECO:0000313" key="12">
    <source>
        <dbReference type="Proteomes" id="UP000087171"/>
    </source>
</evidence>
<keyword evidence="12" id="KW-1185">Reference proteome</keyword>
<accession>A0A1S2Z616</accession>
<evidence type="ECO:0000256" key="9">
    <source>
        <dbReference type="RuleBase" id="RU004020"/>
    </source>
</evidence>
<dbReference type="KEGG" id="cam:101507272"/>
<gene>
    <name evidence="13" type="primary">HSFB2C</name>
</gene>
<dbReference type="OrthoDB" id="60033at2759"/>
<dbReference type="InterPro" id="IPR036390">
    <property type="entry name" value="WH_DNA-bd_sf"/>
</dbReference>
<dbReference type="Proteomes" id="UP000087171">
    <property type="component" value="Unplaced"/>
</dbReference>
<comment type="subcellular location">
    <subcellularLocation>
        <location evidence="1">Nucleus</location>
    </subcellularLocation>
</comment>
<evidence type="ECO:0000256" key="6">
    <source>
        <dbReference type="ARBA" id="ARBA00023125"/>
    </source>
</evidence>
<dbReference type="Gene3D" id="1.10.10.10">
    <property type="entry name" value="Winged helix-like DNA-binding domain superfamily/Winged helix DNA-binding domain"/>
    <property type="match status" value="1"/>
</dbReference>
<protein>
    <submittedName>
        <fullName evidence="13">Heat stress transcription factor B-2a</fullName>
    </submittedName>
</protein>